<keyword evidence="3" id="KW-1133">Transmembrane helix</keyword>
<dbReference type="RefSeq" id="WP_203788362.1">
    <property type="nucleotide sequence ID" value="NZ_BOMV01000083.1"/>
</dbReference>
<keyword evidence="2" id="KW-0804">Transcription</keyword>
<organism evidence="4 5">
    <name type="scientific">Paractinoplanes rishiriensis</name>
    <dbReference type="NCBI Taxonomy" id="1050105"/>
    <lineage>
        <taxon>Bacteria</taxon>
        <taxon>Bacillati</taxon>
        <taxon>Actinomycetota</taxon>
        <taxon>Actinomycetes</taxon>
        <taxon>Micromonosporales</taxon>
        <taxon>Micromonosporaceae</taxon>
        <taxon>Paractinoplanes</taxon>
    </lineage>
</organism>
<keyword evidence="3" id="KW-0472">Membrane</keyword>
<dbReference type="Gene3D" id="1.10.10.1320">
    <property type="entry name" value="Anti-sigma factor, zinc-finger domain"/>
    <property type="match status" value="1"/>
</dbReference>
<sequence>MTEHQTELLGAYAIGVLDGAEFVAVRAHLVACTLCQRELDDLREMEAALGEIPPEAFLDGPPRDGDLLLHRTLKQVRDERTRHDRRRRLLLSAAAVLVAAGILAGGAFLGRAYAPAPAPVATAAGTRTAGATDAESGAAMRVSVEPAAGWVRVHATVEGMPPGEQCRLYVVARDGSRREAGSWLVAGSGATTLDGSALTALSDVASIDVETFAGRRLVSVPV</sequence>
<evidence type="ECO:0000313" key="5">
    <source>
        <dbReference type="Proteomes" id="UP000636960"/>
    </source>
</evidence>
<feature type="transmembrane region" description="Helical" evidence="3">
    <location>
        <begin position="89"/>
        <end position="109"/>
    </location>
</feature>
<dbReference type="Proteomes" id="UP000636960">
    <property type="component" value="Unassembled WGS sequence"/>
</dbReference>
<keyword evidence="1" id="KW-0805">Transcription regulation</keyword>
<evidence type="ECO:0000313" key="4">
    <source>
        <dbReference type="EMBL" id="GIF00491.1"/>
    </source>
</evidence>
<proteinExistence type="predicted"/>
<protein>
    <recommendedName>
        <fullName evidence="6">Anti-sigma factor</fullName>
    </recommendedName>
</protein>
<keyword evidence="5" id="KW-1185">Reference proteome</keyword>
<evidence type="ECO:0008006" key="6">
    <source>
        <dbReference type="Google" id="ProtNLM"/>
    </source>
</evidence>
<name>A0A919N141_9ACTN</name>
<dbReference type="InterPro" id="IPR041916">
    <property type="entry name" value="Anti_sigma_zinc_sf"/>
</dbReference>
<gene>
    <name evidence="4" type="ORF">Ari01nite_79550</name>
</gene>
<evidence type="ECO:0000256" key="3">
    <source>
        <dbReference type="SAM" id="Phobius"/>
    </source>
</evidence>
<dbReference type="AlphaFoldDB" id="A0A919N141"/>
<keyword evidence="3" id="KW-0812">Transmembrane</keyword>
<accession>A0A919N141</accession>
<evidence type="ECO:0000256" key="2">
    <source>
        <dbReference type="ARBA" id="ARBA00023163"/>
    </source>
</evidence>
<dbReference type="EMBL" id="BOMV01000083">
    <property type="protein sequence ID" value="GIF00491.1"/>
    <property type="molecule type" value="Genomic_DNA"/>
</dbReference>
<comment type="caution">
    <text evidence="4">The sequence shown here is derived from an EMBL/GenBank/DDBJ whole genome shotgun (WGS) entry which is preliminary data.</text>
</comment>
<evidence type="ECO:0000256" key="1">
    <source>
        <dbReference type="ARBA" id="ARBA00023015"/>
    </source>
</evidence>
<reference evidence="4" key="1">
    <citation type="submission" date="2021-01" db="EMBL/GenBank/DDBJ databases">
        <title>Whole genome shotgun sequence of Actinoplanes rishiriensis NBRC 108556.</title>
        <authorList>
            <person name="Komaki H."/>
            <person name="Tamura T."/>
        </authorList>
    </citation>
    <scope>NUCLEOTIDE SEQUENCE</scope>
    <source>
        <strain evidence="4">NBRC 108556</strain>
    </source>
</reference>